<organism evidence="2 3">
    <name type="scientific">Pectinatus cerevisiiphilus</name>
    <dbReference type="NCBI Taxonomy" id="86956"/>
    <lineage>
        <taxon>Bacteria</taxon>
        <taxon>Bacillati</taxon>
        <taxon>Bacillota</taxon>
        <taxon>Negativicutes</taxon>
        <taxon>Selenomonadales</taxon>
        <taxon>Selenomonadaceae</taxon>
        <taxon>Pectinatus</taxon>
    </lineage>
</organism>
<protein>
    <submittedName>
        <fullName evidence="2">Antitoxin YefM</fullName>
    </submittedName>
</protein>
<name>A0A4R3K3P2_9FIRM</name>
<dbReference type="InterPro" id="IPR036165">
    <property type="entry name" value="YefM-like_sf"/>
</dbReference>
<evidence type="ECO:0000313" key="3">
    <source>
        <dbReference type="Proteomes" id="UP000295188"/>
    </source>
</evidence>
<evidence type="ECO:0000313" key="2">
    <source>
        <dbReference type="EMBL" id="TCS77261.1"/>
    </source>
</evidence>
<comment type="similarity">
    <text evidence="1">Belongs to the phD/YefM antitoxin family.</text>
</comment>
<dbReference type="OrthoDB" id="6427at2"/>
<accession>A0A4R3K3P2</accession>
<dbReference type="Proteomes" id="UP000295188">
    <property type="component" value="Unassembled WGS sequence"/>
</dbReference>
<proteinExistence type="inferred from homology"/>
<dbReference type="RefSeq" id="WP_132551032.1">
    <property type="nucleotide sequence ID" value="NZ_SMAA01000017.1"/>
</dbReference>
<dbReference type="SUPFAM" id="SSF143120">
    <property type="entry name" value="YefM-like"/>
    <property type="match status" value="1"/>
</dbReference>
<comment type="caution">
    <text evidence="2">The sequence shown here is derived from an EMBL/GenBank/DDBJ whole genome shotgun (WGS) entry which is preliminary data.</text>
</comment>
<keyword evidence="3" id="KW-1185">Reference proteome</keyword>
<sequence length="69" mass="8123">MKAIPSSDFLREFTIYAEQAADENEVFIIQRANSKNLVLMSMDKYNEYNKKLFLLKNRDETNDTEKNNA</sequence>
<dbReference type="Gene3D" id="3.40.1620.10">
    <property type="entry name" value="YefM-like domain"/>
    <property type="match status" value="1"/>
</dbReference>
<gene>
    <name evidence="2" type="ORF">EDC37_11734</name>
</gene>
<reference evidence="2 3" key="1">
    <citation type="submission" date="2019-03" db="EMBL/GenBank/DDBJ databases">
        <title>Genomic Encyclopedia of Type Strains, Phase IV (KMG-IV): sequencing the most valuable type-strain genomes for metagenomic binning, comparative biology and taxonomic classification.</title>
        <authorList>
            <person name="Goeker M."/>
        </authorList>
    </citation>
    <scope>NUCLEOTIDE SEQUENCE [LARGE SCALE GENOMIC DNA]</scope>
    <source>
        <strain evidence="2 3">DSM 20467</strain>
    </source>
</reference>
<evidence type="ECO:0000256" key="1">
    <source>
        <dbReference type="ARBA" id="ARBA00009981"/>
    </source>
</evidence>
<dbReference type="AlphaFoldDB" id="A0A4R3K3P2"/>
<dbReference type="EMBL" id="SMAA01000017">
    <property type="protein sequence ID" value="TCS77261.1"/>
    <property type="molecule type" value="Genomic_DNA"/>
</dbReference>